<evidence type="ECO:0000313" key="2">
    <source>
        <dbReference type="Proteomes" id="UP001200642"/>
    </source>
</evidence>
<dbReference type="InterPro" id="IPR011964">
    <property type="entry name" value="YVTN_b-propeller_repeat"/>
</dbReference>
<dbReference type="Gene3D" id="2.130.10.10">
    <property type="entry name" value="YVTN repeat-like/Quinoprotein amine dehydrogenase"/>
    <property type="match status" value="3"/>
</dbReference>
<dbReference type="PANTHER" id="PTHR47197">
    <property type="entry name" value="PROTEIN NIRF"/>
    <property type="match status" value="1"/>
</dbReference>
<evidence type="ECO:0000313" key="1">
    <source>
        <dbReference type="EMBL" id="MCG2461171.1"/>
    </source>
</evidence>
<dbReference type="AlphaFoldDB" id="A0AAE3EWU3"/>
<dbReference type="PANTHER" id="PTHR47197:SF3">
    <property type="entry name" value="DIHYDRO-HEME D1 DEHYDROGENASE"/>
    <property type="match status" value="1"/>
</dbReference>
<gene>
    <name evidence="1" type="ORF">K8352_10465</name>
</gene>
<dbReference type="InterPro" id="IPR051200">
    <property type="entry name" value="Host-pathogen_enzymatic-act"/>
</dbReference>
<dbReference type="InterPro" id="IPR011045">
    <property type="entry name" value="N2O_reductase_N"/>
</dbReference>
<accession>A0AAE3EWU3</accession>
<reference evidence="1" key="1">
    <citation type="submission" date="2023-02" db="EMBL/GenBank/DDBJ databases">
        <title>Genome of Flavobacteriaceae gen. nov. sp. strain F89.</title>
        <authorList>
            <person name="Wang Y."/>
        </authorList>
    </citation>
    <scope>NUCLEOTIDE SEQUENCE</scope>
    <source>
        <strain evidence="1">F89</strain>
    </source>
</reference>
<organism evidence="1 2">
    <name type="scientific">Cerina litoralis</name>
    <dbReference type="NCBI Taxonomy" id="2874477"/>
    <lineage>
        <taxon>Bacteria</taxon>
        <taxon>Pseudomonadati</taxon>
        <taxon>Bacteroidota</taxon>
        <taxon>Flavobacteriia</taxon>
        <taxon>Flavobacteriales</taxon>
        <taxon>Flavobacteriaceae</taxon>
        <taxon>Cerina</taxon>
    </lineage>
</organism>
<dbReference type="SUPFAM" id="SSF50974">
    <property type="entry name" value="Nitrous oxide reductase, N-terminal domain"/>
    <property type="match status" value="1"/>
</dbReference>
<name>A0AAE3EWU3_9FLAO</name>
<dbReference type="InterPro" id="IPR015943">
    <property type="entry name" value="WD40/YVTN_repeat-like_dom_sf"/>
</dbReference>
<keyword evidence="2" id="KW-1185">Reference proteome</keyword>
<dbReference type="Proteomes" id="UP001200642">
    <property type="component" value="Unassembled WGS sequence"/>
</dbReference>
<sequence>MKRTVAVVVVAICLVMVSSYGNNRPSPFKMAKVYVADEAGGSISVIDLRDSLKTTAIDLTNSAGSKFLPHNVQSAPNGKSVWVTAEDNNNINQLIIIDPNTDTIRERVTLGKDLHLAHVVLDDESKNAFVTAEQTNKVIQVDATTYRVVRKFNLGTEHAPHGLRYSQGKLYVANTAAKSMSVINVADGKVTDIPLGGMAVQTAVSRDGQFIFITLYDTKEVIKYSLKSELITRIPLPVTARGPIQLYATPDSKLLYIADQGKIMDRPTSNQVFVVGIADAKVLNTIKVGNMAHGVVVDKDGLRVYVTNTMDNTVSVIDVATQKAIYTVPVGKEPNGISYWFKTGGMP</sequence>
<comment type="caution">
    <text evidence="1">The sequence shown here is derived from an EMBL/GenBank/DDBJ whole genome shotgun (WGS) entry which is preliminary data.</text>
</comment>
<dbReference type="NCBIfam" id="TIGR02276">
    <property type="entry name" value="beta_rpt_yvtn"/>
    <property type="match status" value="1"/>
</dbReference>
<dbReference type="EMBL" id="JAIRBC010000013">
    <property type="protein sequence ID" value="MCG2461171.1"/>
    <property type="molecule type" value="Genomic_DNA"/>
</dbReference>
<protein>
    <submittedName>
        <fullName evidence="1">Uncharacterized protein</fullName>
    </submittedName>
</protein>
<dbReference type="RefSeq" id="WP_317902318.1">
    <property type="nucleotide sequence ID" value="NZ_JAIRBC010000013.1"/>
</dbReference>
<proteinExistence type="predicted"/>